<reference evidence="2" key="1">
    <citation type="submission" date="2012-03" db="EMBL/GenBank/DDBJ databases">
        <title>Complete sequence of chromosome of Deinococcus peraridilitoris DSM 19664.</title>
        <authorList>
            <person name="Lucas S."/>
            <person name="Copeland A."/>
            <person name="Lapidus A."/>
            <person name="Glavina del Rio T."/>
            <person name="Dalin E."/>
            <person name="Tice H."/>
            <person name="Bruce D."/>
            <person name="Goodwin L."/>
            <person name="Pitluck S."/>
            <person name="Peters L."/>
            <person name="Mikhailova N."/>
            <person name="Lu M."/>
            <person name="Kyrpides N."/>
            <person name="Mavromatis K."/>
            <person name="Ivanova N."/>
            <person name="Brettin T."/>
            <person name="Detter J.C."/>
            <person name="Han C."/>
            <person name="Larimer F."/>
            <person name="Land M."/>
            <person name="Hauser L."/>
            <person name="Markowitz V."/>
            <person name="Cheng J.-F."/>
            <person name="Hugenholtz P."/>
            <person name="Woyke T."/>
            <person name="Wu D."/>
            <person name="Pukall R."/>
            <person name="Steenblock K."/>
            <person name="Brambilla E."/>
            <person name="Klenk H.-P."/>
            <person name="Eisen J.A."/>
        </authorList>
    </citation>
    <scope>NUCLEOTIDE SEQUENCE [LARGE SCALE GENOMIC DNA]</scope>
    <source>
        <strain evidence="2">DSM 19664 / LMG 22246 / CIP 109416 / KR-200</strain>
    </source>
</reference>
<evidence type="ECO:0000313" key="1">
    <source>
        <dbReference type="EMBL" id="AFZ66486.1"/>
    </source>
</evidence>
<keyword evidence="2" id="KW-1185">Reference proteome</keyword>
<dbReference type="Proteomes" id="UP000010467">
    <property type="component" value="Chromosome"/>
</dbReference>
<dbReference type="KEGG" id="dpd:Deipe_0918"/>
<proteinExistence type="predicted"/>
<name>K9ZY07_DEIPD</name>
<organism evidence="1 2">
    <name type="scientific">Deinococcus peraridilitoris (strain DSM 19664 / LMG 22246 / CIP 109416 / KR-200)</name>
    <dbReference type="NCBI Taxonomy" id="937777"/>
    <lineage>
        <taxon>Bacteria</taxon>
        <taxon>Thermotogati</taxon>
        <taxon>Deinococcota</taxon>
        <taxon>Deinococci</taxon>
        <taxon>Deinococcales</taxon>
        <taxon>Deinococcaceae</taxon>
        <taxon>Deinococcus</taxon>
    </lineage>
</organism>
<gene>
    <name evidence="1" type="ordered locus">Deipe_0918</name>
</gene>
<evidence type="ECO:0000313" key="2">
    <source>
        <dbReference type="Proteomes" id="UP000010467"/>
    </source>
</evidence>
<accession>K9ZY07</accession>
<dbReference type="AlphaFoldDB" id="K9ZY07"/>
<dbReference type="EMBL" id="CP003382">
    <property type="protein sequence ID" value="AFZ66486.1"/>
    <property type="molecule type" value="Genomic_DNA"/>
</dbReference>
<sequence length="276" mass="29800">MKNLRCSLLLLPGIAFIVALATALFGLVAQIPHPNLFRSSSDVRPCTMTAPSLTAWTPTPAGEWTGSSGVLDGPSSLVFKTCTAGQIHMIVNGTVVDGWGPLMIVTLDDVILLEKEVRSRTSMDLVVPHAGTVRISFPNDRYRSEVRGVLLTRIWPQPHATCGRGQPAIQSRGSAPPWSPLWGGALYDSSEYLVHLCGPGMLRLGVKGLVAEGVAPQIRVLQGDQILLEVAPSSVRQYDVPVRHSGIVRITLTNGFAREVANRKLIIERFTVAPVN</sequence>
<dbReference type="HOGENOM" id="CLU_1007308_0_0_0"/>
<protein>
    <submittedName>
        <fullName evidence="1">Uncharacterized protein</fullName>
    </submittedName>
</protein>